<proteinExistence type="predicted"/>
<gene>
    <name evidence="1" type="ORF">HNQ81_003310</name>
</gene>
<comment type="caution">
    <text evidence="1">The sequence shown here is derived from an EMBL/GenBank/DDBJ whole genome shotgun (WGS) entry which is preliminary data.</text>
</comment>
<keyword evidence="2" id="KW-1185">Reference proteome</keyword>
<reference evidence="1 2" key="1">
    <citation type="submission" date="2020-08" db="EMBL/GenBank/DDBJ databases">
        <title>Genomic Encyclopedia of Type Strains, Phase IV (KMG-IV): sequencing the most valuable type-strain genomes for metagenomic binning, comparative biology and taxonomic classification.</title>
        <authorList>
            <person name="Goeker M."/>
        </authorList>
    </citation>
    <scope>NUCLEOTIDE SEQUENCE [LARGE SCALE GENOMIC DNA]</scope>
    <source>
        <strain evidence="1 2">DSM 28570</strain>
    </source>
</reference>
<sequence>MEPKSQAIFDELMKVFPEGNVEYLYGNGLHKFRLEREGPSQWLYVSREFVDDHTAQEIVTRFSGLQISEAFRGSPNNLWLFLSEAGVREVDDNFGRGY</sequence>
<dbReference type="Proteomes" id="UP000539642">
    <property type="component" value="Unassembled WGS sequence"/>
</dbReference>
<dbReference type="RefSeq" id="WP_183352338.1">
    <property type="nucleotide sequence ID" value="NZ_JACHEO010000029.1"/>
</dbReference>
<organism evidence="1 2">
    <name type="scientific">Desulfoprunum benzoelyticum</name>
    <dbReference type="NCBI Taxonomy" id="1506996"/>
    <lineage>
        <taxon>Bacteria</taxon>
        <taxon>Pseudomonadati</taxon>
        <taxon>Thermodesulfobacteriota</taxon>
        <taxon>Desulfobulbia</taxon>
        <taxon>Desulfobulbales</taxon>
        <taxon>Desulfobulbaceae</taxon>
        <taxon>Desulfoprunum</taxon>
    </lineage>
</organism>
<evidence type="ECO:0000313" key="2">
    <source>
        <dbReference type="Proteomes" id="UP000539642"/>
    </source>
</evidence>
<accession>A0A840V1L1</accession>
<name>A0A840V1L1_9BACT</name>
<protein>
    <submittedName>
        <fullName evidence="1">Uncharacterized protein</fullName>
    </submittedName>
</protein>
<dbReference type="EMBL" id="JACHEO010000029">
    <property type="protein sequence ID" value="MBB5349554.1"/>
    <property type="molecule type" value="Genomic_DNA"/>
</dbReference>
<evidence type="ECO:0000313" key="1">
    <source>
        <dbReference type="EMBL" id="MBB5349554.1"/>
    </source>
</evidence>
<dbReference type="AlphaFoldDB" id="A0A840V1L1"/>